<sequence length="199" mass="22712">MRREQLLAIAVERFAKFGYHNTKISDIVAQAGVAQGTFYWYFKSKESIALEIIESGKERLLQVIRRGYRTGTGTVQEMVQGSQRLLCDIFQFADENRYFMELLLTGRGEDEAIRQAFANARIEMEEAFKRNIERAIELGMLPESMDLHLRAALLMSLIEGVVARWLFGPVPPSSDLARRTPEQLAAETVRFEFFGLLGI</sequence>
<evidence type="ECO:0000259" key="6">
    <source>
        <dbReference type="PROSITE" id="PS50977"/>
    </source>
</evidence>
<dbReference type="PANTHER" id="PTHR43479:SF11">
    <property type="entry name" value="ACREF_ENVCD OPERON REPRESSOR-RELATED"/>
    <property type="match status" value="1"/>
</dbReference>
<keyword evidence="1" id="KW-0678">Repressor</keyword>
<evidence type="ECO:0000256" key="5">
    <source>
        <dbReference type="PROSITE-ProRule" id="PRU00335"/>
    </source>
</evidence>
<dbReference type="PROSITE" id="PS50977">
    <property type="entry name" value="HTH_TETR_2"/>
    <property type="match status" value="1"/>
</dbReference>
<dbReference type="PANTHER" id="PTHR43479">
    <property type="entry name" value="ACREF/ENVCD OPERON REPRESSOR-RELATED"/>
    <property type="match status" value="1"/>
</dbReference>
<dbReference type="InterPro" id="IPR013572">
    <property type="entry name" value="Tscrpt_reg_MAATS_C"/>
</dbReference>
<dbReference type="SUPFAM" id="SSF48498">
    <property type="entry name" value="Tetracyclin repressor-like, C-terminal domain"/>
    <property type="match status" value="1"/>
</dbReference>
<reference evidence="7 8" key="1">
    <citation type="submission" date="2020-08" db="EMBL/GenBank/DDBJ databases">
        <title>Cohnella phylogeny.</title>
        <authorList>
            <person name="Dunlap C."/>
        </authorList>
    </citation>
    <scope>NUCLEOTIDE SEQUENCE [LARGE SCALE GENOMIC DNA]</scope>
    <source>
        <strain evidence="7 8">DSM 25239</strain>
    </source>
</reference>
<proteinExistence type="predicted"/>
<gene>
    <name evidence="7" type="ORF">H7B90_19405</name>
</gene>
<name>A0A841U691_9BACL</name>
<feature type="domain" description="HTH tetR-type" evidence="6">
    <location>
        <begin position="1"/>
        <end position="60"/>
    </location>
</feature>
<comment type="caution">
    <text evidence="7">The sequence shown here is derived from an EMBL/GenBank/DDBJ whole genome shotgun (WGS) entry which is preliminary data.</text>
</comment>
<organism evidence="7 8">
    <name type="scientific">Cohnella xylanilytica</name>
    <dbReference type="NCBI Taxonomy" id="557555"/>
    <lineage>
        <taxon>Bacteria</taxon>
        <taxon>Bacillati</taxon>
        <taxon>Bacillota</taxon>
        <taxon>Bacilli</taxon>
        <taxon>Bacillales</taxon>
        <taxon>Paenibacillaceae</taxon>
        <taxon>Cohnella</taxon>
    </lineage>
</organism>
<keyword evidence="4" id="KW-0804">Transcription</keyword>
<dbReference type="GO" id="GO:0003677">
    <property type="term" value="F:DNA binding"/>
    <property type="evidence" value="ECO:0007669"/>
    <property type="project" value="UniProtKB-UniRule"/>
</dbReference>
<dbReference type="Pfam" id="PF00440">
    <property type="entry name" value="TetR_N"/>
    <property type="match status" value="1"/>
</dbReference>
<feature type="DNA-binding region" description="H-T-H motif" evidence="5">
    <location>
        <begin position="23"/>
        <end position="42"/>
    </location>
</feature>
<dbReference type="Gene3D" id="1.10.357.10">
    <property type="entry name" value="Tetracycline Repressor, domain 2"/>
    <property type="match status" value="1"/>
</dbReference>
<dbReference type="InterPro" id="IPR001647">
    <property type="entry name" value="HTH_TetR"/>
</dbReference>
<evidence type="ECO:0000313" key="7">
    <source>
        <dbReference type="EMBL" id="MBB6693564.1"/>
    </source>
</evidence>
<evidence type="ECO:0000256" key="4">
    <source>
        <dbReference type="ARBA" id="ARBA00023163"/>
    </source>
</evidence>
<dbReference type="SUPFAM" id="SSF46689">
    <property type="entry name" value="Homeodomain-like"/>
    <property type="match status" value="1"/>
</dbReference>
<dbReference type="InterPro" id="IPR036271">
    <property type="entry name" value="Tet_transcr_reg_TetR-rel_C_sf"/>
</dbReference>
<evidence type="ECO:0000256" key="3">
    <source>
        <dbReference type="ARBA" id="ARBA00023125"/>
    </source>
</evidence>
<dbReference type="InterPro" id="IPR050624">
    <property type="entry name" value="HTH-type_Tx_Regulator"/>
</dbReference>
<dbReference type="EMBL" id="JACJVR010000075">
    <property type="protein sequence ID" value="MBB6693564.1"/>
    <property type="molecule type" value="Genomic_DNA"/>
</dbReference>
<evidence type="ECO:0000256" key="2">
    <source>
        <dbReference type="ARBA" id="ARBA00023015"/>
    </source>
</evidence>
<dbReference type="PRINTS" id="PR00455">
    <property type="entry name" value="HTHTETR"/>
</dbReference>
<dbReference type="Proteomes" id="UP000553776">
    <property type="component" value="Unassembled WGS sequence"/>
</dbReference>
<dbReference type="InterPro" id="IPR009057">
    <property type="entry name" value="Homeodomain-like_sf"/>
</dbReference>
<evidence type="ECO:0000256" key="1">
    <source>
        <dbReference type="ARBA" id="ARBA00022491"/>
    </source>
</evidence>
<evidence type="ECO:0000313" key="8">
    <source>
        <dbReference type="Proteomes" id="UP000553776"/>
    </source>
</evidence>
<accession>A0A841U691</accession>
<keyword evidence="3 5" id="KW-0238">DNA-binding</keyword>
<keyword evidence="2" id="KW-0805">Transcription regulation</keyword>
<keyword evidence="8" id="KW-1185">Reference proteome</keyword>
<dbReference type="AlphaFoldDB" id="A0A841U691"/>
<dbReference type="Pfam" id="PF08361">
    <property type="entry name" value="TetR_C_2"/>
    <property type="match status" value="1"/>
</dbReference>
<protein>
    <submittedName>
        <fullName evidence="7">TetR/AcrR family transcriptional regulator</fullName>
    </submittedName>
</protein>